<dbReference type="Gene3D" id="3.30.428.10">
    <property type="entry name" value="HIT-like"/>
    <property type="match status" value="1"/>
</dbReference>
<evidence type="ECO:0000256" key="3">
    <source>
        <dbReference type="PROSITE-ProRule" id="PRU00464"/>
    </source>
</evidence>
<proteinExistence type="predicted"/>
<dbReference type="PANTHER" id="PTHR46648">
    <property type="entry name" value="HIT FAMILY PROTEIN 1"/>
    <property type="match status" value="1"/>
</dbReference>
<dbReference type="InterPro" id="IPR011146">
    <property type="entry name" value="HIT-like"/>
</dbReference>
<dbReference type="FunCoup" id="A0A369IYS2">
    <property type="interactions" value="172"/>
</dbReference>
<keyword evidence="6" id="KW-1185">Reference proteome</keyword>
<dbReference type="AlphaFoldDB" id="A0A369IYS2"/>
<name>A0A369IYS2_HYPMA</name>
<evidence type="ECO:0000313" key="5">
    <source>
        <dbReference type="EMBL" id="RDB14868.1"/>
    </source>
</evidence>
<dbReference type="STRING" id="39966.A0A369IYS2"/>
<dbReference type="InParanoid" id="A0A369IYS2"/>
<dbReference type="PANTHER" id="PTHR46648:SF1">
    <property type="entry name" value="ADENOSINE 5'-MONOPHOSPHORAMIDASE HNT1"/>
    <property type="match status" value="1"/>
</dbReference>
<evidence type="ECO:0000256" key="2">
    <source>
        <dbReference type="PIRSR" id="PIRSR601310-3"/>
    </source>
</evidence>
<feature type="domain" description="HIT" evidence="4">
    <location>
        <begin position="10"/>
        <end position="114"/>
    </location>
</feature>
<dbReference type="InterPro" id="IPR001310">
    <property type="entry name" value="Histidine_triad_HIT"/>
</dbReference>
<dbReference type="GO" id="GO:0009117">
    <property type="term" value="P:nucleotide metabolic process"/>
    <property type="evidence" value="ECO:0007669"/>
    <property type="project" value="TreeGrafter"/>
</dbReference>
<evidence type="ECO:0000256" key="1">
    <source>
        <dbReference type="PIRSR" id="PIRSR601310-1"/>
    </source>
</evidence>
<dbReference type="PROSITE" id="PS51084">
    <property type="entry name" value="HIT_2"/>
    <property type="match status" value="1"/>
</dbReference>
<evidence type="ECO:0000259" key="4">
    <source>
        <dbReference type="PROSITE" id="PS51084"/>
    </source>
</evidence>
<dbReference type="InterPro" id="IPR019808">
    <property type="entry name" value="Histidine_triad_CS"/>
</dbReference>
<dbReference type="EMBL" id="LUEZ02000096">
    <property type="protein sequence ID" value="RDB14868.1"/>
    <property type="molecule type" value="Genomic_DNA"/>
</dbReference>
<dbReference type="OrthoDB" id="672793at2759"/>
<comment type="caution">
    <text evidence="5">The sequence shown here is derived from an EMBL/GenBank/DDBJ whole genome shotgun (WGS) entry which is preliminary data.</text>
</comment>
<evidence type="ECO:0000313" key="6">
    <source>
        <dbReference type="Proteomes" id="UP000076154"/>
    </source>
</evidence>
<dbReference type="PRINTS" id="PR00332">
    <property type="entry name" value="HISTRIAD"/>
</dbReference>
<sequence length="140" mass="15391">MAAKSLATCLFCKIVKGDIPSFKLVETELSLAFLDIGPIAKGHALIIPKYHAEKMHQLPDEYLADAMPIAKKIAIAQGVENYNVLQNNGRIAHQEVDHVHFHVIPKPSASDKEGLVVGWPAQATGKEELQKVFEELKGKL</sequence>
<dbReference type="PROSITE" id="PS00892">
    <property type="entry name" value="HIT_1"/>
    <property type="match status" value="1"/>
</dbReference>
<dbReference type="SUPFAM" id="SSF54197">
    <property type="entry name" value="HIT-like"/>
    <property type="match status" value="1"/>
</dbReference>
<gene>
    <name evidence="5" type="primary">HNT1</name>
    <name evidence="5" type="ORF">Hypma_016272</name>
</gene>
<dbReference type="InterPro" id="IPR036265">
    <property type="entry name" value="HIT-like_sf"/>
</dbReference>
<organism evidence="5 6">
    <name type="scientific">Hypsizygus marmoreus</name>
    <name type="common">White beech mushroom</name>
    <name type="synonym">Agaricus marmoreus</name>
    <dbReference type="NCBI Taxonomy" id="39966"/>
    <lineage>
        <taxon>Eukaryota</taxon>
        <taxon>Fungi</taxon>
        <taxon>Dikarya</taxon>
        <taxon>Basidiomycota</taxon>
        <taxon>Agaricomycotina</taxon>
        <taxon>Agaricomycetes</taxon>
        <taxon>Agaricomycetidae</taxon>
        <taxon>Agaricales</taxon>
        <taxon>Tricholomatineae</taxon>
        <taxon>Lyophyllaceae</taxon>
        <taxon>Hypsizygus</taxon>
    </lineage>
</organism>
<dbReference type="Proteomes" id="UP000076154">
    <property type="component" value="Unassembled WGS sequence"/>
</dbReference>
<reference evidence="5" key="1">
    <citation type="submission" date="2018-04" db="EMBL/GenBank/DDBJ databases">
        <title>Whole genome sequencing of Hypsizygus marmoreus.</title>
        <authorList>
            <person name="Choi I.-G."/>
            <person name="Min B."/>
            <person name="Kim J.-G."/>
            <person name="Kim S."/>
            <person name="Oh Y.-L."/>
            <person name="Kong W.-S."/>
            <person name="Park H."/>
            <person name="Jeong J."/>
            <person name="Song E.-S."/>
        </authorList>
    </citation>
    <scope>NUCLEOTIDE SEQUENCE [LARGE SCALE GENOMIC DNA]</scope>
    <source>
        <strain evidence="5">51987-8</strain>
    </source>
</reference>
<feature type="short sequence motif" description="Histidine triad motif" evidence="2 3">
    <location>
        <begin position="98"/>
        <end position="102"/>
    </location>
</feature>
<dbReference type="Pfam" id="PF01230">
    <property type="entry name" value="HIT"/>
    <property type="match status" value="1"/>
</dbReference>
<feature type="active site" description="Tele-AMP-histidine intermediate" evidence="1">
    <location>
        <position position="100"/>
    </location>
</feature>
<dbReference type="CDD" id="cd01277">
    <property type="entry name" value="HINT_subgroup"/>
    <property type="match status" value="1"/>
</dbReference>
<protein>
    <submittedName>
        <fullName evidence="5">Hit family protein 1</fullName>
    </submittedName>
</protein>
<dbReference type="GO" id="GO:0003824">
    <property type="term" value="F:catalytic activity"/>
    <property type="evidence" value="ECO:0007669"/>
    <property type="project" value="InterPro"/>
</dbReference>
<accession>A0A369IYS2</accession>
<dbReference type="InterPro" id="IPR039384">
    <property type="entry name" value="HINT"/>
</dbReference>